<feature type="compositionally biased region" description="Low complexity" evidence="1">
    <location>
        <begin position="333"/>
        <end position="347"/>
    </location>
</feature>
<feature type="region of interest" description="Disordered" evidence="1">
    <location>
        <begin position="329"/>
        <end position="386"/>
    </location>
</feature>
<evidence type="ECO:0000313" key="3">
    <source>
        <dbReference type="EMBL" id="GFO19804.1"/>
    </source>
</evidence>
<accession>A0AAV4BI61</accession>
<name>A0AAV4BI61_9GAST</name>
<dbReference type="Proteomes" id="UP000735302">
    <property type="component" value="Unassembled WGS sequence"/>
</dbReference>
<keyword evidence="4" id="KW-1185">Reference proteome</keyword>
<evidence type="ECO:0000313" key="4">
    <source>
        <dbReference type="Proteomes" id="UP000735302"/>
    </source>
</evidence>
<keyword evidence="2" id="KW-0812">Transmembrane</keyword>
<feature type="region of interest" description="Disordered" evidence="1">
    <location>
        <begin position="194"/>
        <end position="223"/>
    </location>
</feature>
<dbReference type="EMBL" id="BLXT01005114">
    <property type="protein sequence ID" value="GFO19804.1"/>
    <property type="molecule type" value="Genomic_DNA"/>
</dbReference>
<organism evidence="3 4">
    <name type="scientific">Plakobranchus ocellatus</name>
    <dbReference type="NCBI Taxonomy" id="259542"/>
    <lineage>
        <taxon>Eukaryota</taxon>
        <taxon>Metazoa</taxon>
        <taxon>Spiralia</taxon>
        <taxon>Lophotrochozoa</taxon>
        <taxon>Mollusca</taxon>
        <taxon>Gastropoda</taxon>
        <taxon>Heterobranchia</taxon>
        <taxon>Euthyneura</taxon>
        <taxon>Panpulmonata</taxon>
        <taxon>Sacoglossa</taxon>
        <taxon>Placobranchoidea</taxon>
        <taxon>Plakobranchidae</taxon>
        <taxon>Plakobranchus</taxon>
    </lineage>
</organism>
<sequence length="583" mass="62762">MCIFIDDDDDVKTTTMDGSESSNSGSPRLQLKNQRSWLVPRKIVMIILMVAVLLLFLGMVLLAIGGGIGSVGLKACGGVMFGFGIVGIIVCLLLCLYAYFYYGRKDAGVQTGDLWLEDNIDAPGYASIGRPSALKSNDSTLKRNGMAGQKKVTMAPGVGPYGESPPNGGLQGMQGAQEGSMTYGANNAVYQEAGAGGTSGSTKSSDPRGVGGRTLGGSEVGTGGIRITPVEGNAQPFPSPGGTTLVYPAAGGAGMGQSYSLSREGHVIYGSGGQGGQAVYSGGGSSANSSIIDAGPYAYPSHVVQGGIVSDGSSSQYSTLRSIPVTHIMSDSQRQQQQQQQLQRQQQETVQYARVNKSNKGGSLPAGSSLSSSSHTYVVQGQGQGQGHRFVAEEDFDYDNPVERTPMIPGSSSTGTIGRSRTASNNSNMSYHEQQMQFQRQKQRMQQQQQLQQLQQQQQQQLQQQQQQQQQQYAQQQFTTHHTQEQLNAPRQLGVHSLQRQYASNPYMTPQQQQQQQQYNYHTYTASSSSSSRKGQEIDDLPPEPQPLVYPSARRPMTFEQVSSSKMSVYDNMVAGMKDIDEE</sequence>
<feature type="region of interest" description="Disordered" evidence="1">
    <location>
        <begin position="400"/>
        <end position="443"/>
    </location>
</feature>
<comment type="caution">
    <text evidence="3">The sequence shown here is derived from an EMBL/GenBank/DDBJ whole genome shotgun (WGS) entry which is preliminary data.</text>
</comment>
<feature type="compositionally biased region" description="Low complexity" evidence="1">
    <location>
        <begin position="410"/>
        <end position="424"/>
    </location>
</feature>
<evidence type="ECO:0000256" key="1">
    <source>
        <dbReference type="SAM" id="MobiDB-lite"/>
    </source>
</evidence>
<feature type="region of interest" description="Disordered" evidence="1">
    <location>
        <begin position="507"/>
        <end position="555"/>
    </location>
</feature>
<dbReference type="AlphaFoldDB" id="A0AAV4BI61"/>
<feature type="compositionally biased region" description="Low complexity" evidence="1">
    <location>
        <begin position="361"/>
        <end position="374"/>
    </location>
</feature>
<feature type="compositionally biased region" description="Gly residues" evidence="1">
    <location>
        <begin position="209"/>
        <end position="223"/>
    </location>
</feature>
<feature type="compositionally biased region" description="Low complexity" evidence="1">
    <location>
        <begin position="434"/>
        <end position="443"/>
    </location>
</feature>
<evidence type="ECO:0000256" key="2">
    <source>
        <dbReference type="SAM" id="Phobius"/>
    </source>
</evidence>
<feature type="transmembrane region" description="Helical" evidence="2">
    <location>
        <begin position="80"/>
        <end position="102"/>
    </location>
</feature>
<proteinExistence type="predicted"/>
<keyword evidence="2" id="KW-1133">Transmembrane helix</keyword>
<keyword evidence="2" id="KW-0472">Membrane</keyword>
<gene>
    <name evidence="3" type="ORF">PoB_004630900</name>
</gene>
<protein>
    <submittedName>
        <fullName evidence="3">Uncharacterized protein</fullName>
    </submittedName>
</protein>
<reference evidence="3 4" key="1">
    <citation type="journal article" date="2021" name="Elife">
        <title>Chloroplast acquisition without the gene transfer in kleptoplastic sea slugs, Plakobranchus ocellatus.</title>
        <authorList>
            <person name="Maeda T."/>
            <person name="Takahashi S."/>
            <person name="Yoshida T."/>
            <person name="Shimamura S."/>
            <person name="Takaki Y."/>
            <person name="Nagai Y."/>
            <person name="Toyoda A."/>
            <person name="Suzuki Y."/>
            <person name="Arimoto A."/>
            <person name="Ishii H."/>
            <person name="Satoh N."/>
            <person name="Nishiyama T."/>
            <person name="Hasebe M."/>
            <person name="Maruyama T."/>
            <person name="Minagawa J."/>
            <person name="Obokata J."/>
            <person name="Shigenobu S."/>
        </authorList>
    </citation>
    <scope>NUCLEOTIDE SEQUENCE [LARGE SCALE GENOMIC DNA]</scope>
</reference>
<feature type="transmembrane region" description="Helical" evidence="2">
    <location>
        <begin position="43"/>
        <end position="68"/>
    </location>
</feature>